<feature type="region of interest" description="Disordered" evidence="2">
    <location>
        <begin position="144"/>
        <end position="191"/>
    </location>
</feature>
<feature type="region of interest" description="Disordered" evidence="2">
    <location>
        <begin position="208"/>
        <end position="229"/>
    </location>
</feature>
<evidence type="ECO:0000256" key="2">
    <source>
        <dbReference type="SAM" id="MobiDB-lite"/>
    </source>
</evidence>
<evidence type="ECO:0000313" key="3">
    <source>
        <dbReference type="EMBL" id="ALE40432.1"/>
    </source>
</evidence>
<feature type="coiled-coil region" evidence="1">
    <location>
        <begin position="578"/>
        <end position="605"/>
    </location>
</feature>
<evidence type="ECO:0000256" key="1">
    <source>
        <dbReference type="SAM" id="Coils"/>
    </source>
</evidence>
<feature type="compositionally biased region" description="Basic and acidic residues" evidence="2">
    <location>
        <begin position="69"/>
        <end position="79"/>
    </location>
</feature>
<dbReference type="PATRIC" id="fig|1279460.3.peg.3323"/>
<evidence type="ECO:0000313" key="4">
    <source>
        <dbReference type="Proteomes" id="UP000056502"/>
    </source>
</evidence>
<protein>
    <submittedName>
        <fullName evidence="3">Uncharacterized protein</fullName>
    </submittedName>
</protein>
<feature type="compositionally biased region" description="Polar residues" evidence="2">
    <location>
        <begin position="81"/>
        <end position="92"/>
    </location>
</feature>
<name>A0A0M4N7C9_LEPIR</name>
<dbReference type="Proteomes" id="UP000056502">
    <property type="component" value="Chromosome I"/>
</dbReference>
<organism evidence="3">
    <name type="scientific">Leptospira interrogans serovar Hardjo str. Norma</name>
    <dbReference type="NCBI Taxonomy" id="1279460"/>
    <lineage>
        <taxon>Bacteria</taxon>
        <taxon>Pseudomonadati</taxon>
        <taxon>Spirochaetota</taxon>
        <taxon>Spirochaetia</taxon>
        <taxon>Leptospirales</taxon>
        <taxon>Leptospiraceae</taxon>
        <taxon>Leptospira</taxon>
    </lineage>
</organism>
<dbReference type="EMBL" id="CP012603">
    <property type="protein sequence ID" value="ALE40432.1"/>
    <property type="molecule type" value="Genomic_DNA"/>
</dbReference>
<accession>A0A0M4N7C9</accession>
<sequence length="623" mass="65584">MNSFTQMRNQFLRNIVGLEISQGSSLGISYNEGDGFGASISKSLDNGINGSLSWSEKGGVGGNIGYEVPGDKNKSKDSLANKMQGSGGSLNWSQRDGVSVAVNASGGVNAGNWSQSGGFQANTNFLNDQWKANFISGKAKEDADAQEASRAAQKEAAAHSGADSIAGAGETLLGGRRNDGDASASADPDDQRIAQLKKELSEGILLADGNGSMSDVGGGSGTASAAKELSKKMAELQQLESNKAARSNGAEKPGILGGIGERFSNLINGNGFNTNASLNSGPVKIVSGTGGGKATGDILEDSNGKLYQKQTNKKGETEWVPVKIDPKKHAEGQALMAQGAANGDLAAYSKGLAMTKGYGWNDNGLNMVGIRVPVDSQNAKHDDFMLAINKGKLEGVYFASTQPGQKSYEANSKTGSPSSAALGGVGEISTGHFNMVGVDKTAGTWKHAYLAGMADGTVPGARDANADGVHSTAERSMENLKKMTEVFIHQGGNDSVNFTPNPKTKTLIADYMPGKVGGISQGCQVPNQSYYHNAQTGQNEVFATSGLNKMAGQHGSFNSMETLFKNNPKFGYSVINSSDFTTDQMNQLNDLRKNAKEEFMQAETQNYLKKKPQYKDYDVQFNR</sequence>
<feature type="region of interest" description="Disordered" evidence="2">
    <location>
        <begin position="69"/>
        <end position="92"/>
    </location>
</feature>
<gene>
    <name evidence="3" type="ORF">G436_3274</name>
</gene>
<proteinExistence type="predicted"/>
<keyword evidence="1" id="KW-0175">Coiled coil</keyword>
<dbReference type="AlphaFoldDB" id="A0A0M4N7C9"/>
<reference evidence="3 4" key="1">
    <citation type="journal article" date="2015" name="Genome Announc.">
        <title>Whole-Genome Sequence of Leptospira interrogans Serovar Hardjo Subtype Hardjoprajitno Strain Norma, Isolated from Cattle in a Leptospirosis Outbreak in Brazil.</title>
        <authorList>
            <person name="Cosate M.R."/>
            <person name="Soares S.C."/>
            <person name="Mendes T.A."/>
            <person name="Raittz R.T."/>
            <person name="Moreira E.C."/>
            <person name="Leite R."/>
            <person name="Fernandes G.R."/>
            <person name="Haddad J.P."/>
            <person name="Ortega J.M."/>
        </authorList>
    </citation>
    <scope>NUCLEOTIDE SEQUENCE [LARGE SCALE GENOMIC DNA]</scope>
    <source>
        <strain evidence="3 4">Norma</strain>
    </source>
</reference>